<feature type="domain" description="Nitroreductase" evidence="7">
    <location>
        <begin position="15"/>
        <end position="182"/>
    </location>
</feature>
<keyword evidence="9" id="KW-1185">Reference proteome</keyword>
<keyword evidence="5" id="KW-0560">Oxidoreductase</keyword>
<dbReference type="Proteomes" id="UP000050424">
    <property type="component" value="Unassembled WGS sequence"/>
</dbReference>
<evidence type="ECO:0000313" key="8">
    <source>
        <dbReference type="EMBL" id="KPM43562.1"/>
    </source>
</evidence>
<evidence type="ECO:0000256" key="3">
    <source>
        <dbReference type="ARBA" id="ARBA00007118"/>
    </source>
</evidence>
<evidence type="ECO:0000256" key="5">
    <source>
        <dbReference type="ARBA" id="ARBA00023002"/>
    </source>
</evidence>
<dbReference type="SUPFAM" id="SSF55469">
    <property type="entry name" value="FMN-dependent nitroreductase-like"/>
    <property type="match status" value="1"/>
</dbReference>
<proteinExistence type="inferred from homology"/>
<evidence type="ECO:0000256" key="6">
    <source>
        <dbReference type="ARBA" id="ARBA00023242"/>
    </source>
</evidence>
<evidence type="ECO:0000256" key="1">
    <source>
        <dbReference type="ARBA" id="ARBA00004123"/>
    </source>
</evidence>
<comment type="similarity">
    <text evidence="3">Belongs to the nitroreductase family.</text>
</comment>
<comment type="subcellular location">
    <subcellularLocation>
        <location evidence="2">Cytoplasm</location>
    </subcellularLocation>
    <subcellularLocation>
        <location evidence="1">Nucleus</location>
    </subcellularLocation>
</comment>
<dbReference type="Gene3D" id="3.40.109.10">
    <property type="entry name" value="NADH Oxidase"/>
    <property type="match status" value="1"/>
</dbReference>
<dbReference type="GO" id="GO:0034599">
    <property type="term" value="P:cellular response to oxidative stress"/>
    <property type="evidence" value="ECO:0007669"/>
    <property type="project" value="InterPro"/>
</dbReference>
<accession>A0A0P7BDA7</accession>
<organism evidence="8 9">
    <name type="scientific">Neonectria ditissima</name>
    <dbReference type="NCBI Taxonomy" id="78410"/>
    <lineage>
        <taxon>Eukaryota</taxon>
        <taxon>Fungi</taxon>
        <taxon>Dikarya</taxon>
        <taxon>Ascomycota</taxon>
        <taxon>Pezizomycotina</taxon>
        <taxon>Sordariomycetes</taxon>
        <taxon>Hypocreomycetidae</taxon>
        <taxon>Hypocreales</taxon>
        <taxon>Nectriaceae</taxon>
        <taxon>Neonectria</taxon>
    </lineage>
</organism>
<dbReference type="GO" id="GO:0005634">
    <property type="term" value="C:nucleus"/>
    <property type="evidence" value="ECO:0007669"/>
    <property type="project" value="UniProtKB-SubCell"/>
</dbReference>
<protein>
    <recommendedName>
        <fullName evidence="7">Nitroreductase domain-containing protein</fullName>
    </recommendedName>
</protein>
<keyword evidence="4" id="KW-0963">Cytoplasm</keyword>
<dbReference type="AlphaFoldDB" id="A0A0P7BDA7"/>
<dbReference type="InterPro" id="IPR029479">
    <property type="entry name" value="Nitroreductase"/>
</dbReference>
<reference evidence="8 9" key="1">
    <citation type="submission" date="2015-09" db="EMBL/GenBank/DDBJ databases">
        <title>Draft genome of a European isolate of the apple canker pathogen Neonectria ditissima.</title>
        <authorList>
            <person name="Gomez-Cortecero A."/>
            <person name="Harrison R.J."/>
            <person name="Armitage A.D."/>
        </authorList>
    </citation>
    <scope>NUCLEOTIDE SEQUENCE [LARGE SCALE GENOMIC DNA]</scope>
    <source>
        <strain evidence="8 9">R09/05</strain>
    </source>
</reference>
<keyword evidence="6" id="KW-0539">Nucleus</keyword>
<comment type="caution">
    <text evidence="8">The sequence shown here is derived from an EMBL/GenBank/DDBJ whole genome shotgun (WGS) entry which is preliminary data.</text>
</comment>
<dbReference type="STRING" id="78410.A0A0P7BDA7"/>
<evidence type="ECO:0000256" key="4">
    <source>
        <dbReference type="ARBA" id="ARBA00022490"/>
    </source>
</evidence>
<dbReference type="InterPro" id="IPR033877">
    <property type="entry name" value="Frm2/Hbn1"/>
</dbReference>
<dbReference type="GO" id="GO:0005737">
    <property type="term" value="C:cytoplasm"/>
    <property type="evidence" value="ECO:0007669"/>
    <property type="project" value="UniProtKB-SubCell"/>
</dbReference>
<name>A0A0P7BDA7_9HYPO</name>
<dbReference type="InterPro" id="IPR000415">
    <property type="entry name" value="Nitroreductase-like"/>
</dbReference>
<evidence type="ECO:0000259" key="7">
    <source>
        <dbReference type="Pfam" id="PF00881"/>
    </source>
</evidence>
<dbReference type="Pfam" id="PF00881">
    <property type="entry name" value="Nitroreductase"/>
    <property type="match status" value="1"/>
</dbReference>
<dbReference type="GO" id="GO:0016491">
    <property type="term" value="F:oxidoreductase activity"/>
    <property type="evidence" value="ECO:0007669"/>
    <property type="project" value="UniProtKB-KW"/>
</dbReference>
<dbReference type="CDD" id="cd02140">
    <property type="entry name" value="Frm2-like"/>
    <property type="match status" value="1"/>
</dbReference>
<dbReference type="EMBL" id="LKCW01000031">
    <property type="protein sequence ID" value="KPM43562.1"/>
    <property type="molecule type" value="Genomic_DNA"/>
</dbReference>
<dbReference type="FunFam" id="3.40.109.10:FF:000001">
    <property type="entry name" value="Nitroreductase family"/>
    <property type="match status" value="1"/>
</dbReference>
<evidence type="ECO:0000256" key="2">
    <source>
        <dbReference type="ARBA" id="ARBA00004496"/>
    </source>
</evidence>
<sequence>MAAKISADALIQLAKARRSFYPLSKDLTISTARITEIVNDATLQTPSSFNSQSNRVAVLFGAEHEKLWDITSDALKAIVPADAWAPTEQKLSLFKGAAGTVLFFADQTVVQDFQAKFAPYADKFPHWAAQSAAIQQYITWTALEAEGLGANLQHYNPLIDAKVAETWKIPATWKLDAQLVFGGRTGEAGEKTFQPLEERVKVFGA</sequence>
<evidence type="ECO:0000313" key="9">
    <source>
        <dbReference type="Proteomes" id="UP000050424"/>
    </source>
</evidence>
<dbReference type="PANTHER" id="PTHR43035:SF1">
    <property type="entry name" value="FATTY ACID REPRESSION MUTANT PROTEIN 2-RELATED"/>
    <property type="match status" value="1"/>
</dbReference>
<dbReference type="OrthoDB" id="2138173at2759"/>
<gene>
    <name evidence="8" type="ORF">AK830_g2995</name>
</gene>
<dbReference type="PANTHER" id="PTHR43035">
    <property type="entry name" value="FATTY ACID REPRESSION MUTANT PROTEIN 2-RELATED"/>
    <property type="match status" value="1"/>
</dbReference>